<dbReference type="InterPro" id="IPR050172">
    <property type="entry name" value="SsuD_RutA_monooxygenase"/>
</dbReference>
<comment type="caution">
    <text evidence="6">The sequence shown here is derived from an EMBL/GenBank/DDBJ whole genome shotgun (WGS) entry which is preliminary data.</text>
</comment>
<gene>
    <name evidence="6" type="ORF">ATJ97_3726</name>
</gene>
<dbReference type="GO" id="GO:0046306">
    <property type="term" value="P:alkanesulfonate catabolic process"/>
    <property type="evidence" value="ECO:0007669"/>
    <property type="project" value="TreeGrafter"/>
</dbReference>
<evidence type="ECO:0000313" key="6">
    <source>
        <dbReference type="EMBL" id="PFG41178.1"/>
    </source>
</evidence>
<accession>A0A2A9EQK7</accession>
<keyword evidence="4" id="KW-0503">Monooxygenase</keyword>
<dbReference type="InterPro" id="IPR019921">
    <property type="entry name" value="Lucif-like_OxRdtase_Rv2161c"/>
</dbReference>
<dbReference type="AlphaFoldDB" id="A0A2A9EQK7"/>
<dbReference type="EMBL" id="PDJI01000004">
    <property type="protein sequence ID" value="PFG41178.1"/>
    <property type="molecule type" value="Genomic_DNA"/>
</dbReference>
<dbReference type="RefSeq" id="WP_098484981.1">
    <property type="nucleotide sequence ID" value="NZ_PDJI01000004.1"/>
</dbReference>
<keyword evidence="1" id="KW-0285">Flavoprotein</keyword>
<dbReference type="PANTHER" id="PTHR42847:SF4">
    <property type="entry name" value="ALKANESULFONATE MONOOXYGENASE-RELATED"/>
    <property type="match status" value="1"/>
</dbReference>
<keyword evidence="7" id="KW-1185">Reference proteome</keyword>
<evidence type="ECO:0000313" key="7">
    <source>
        <dbReference type="Proteomes" id="UP000222106"/>
    </source>
</evidence>
<evidence type="ECO:0000256" key="2">
    <source>
        <dbReference type="ARBA" id="ARBA00022643"/>
    </source>
</evidence>
<organism evidence="6 7">
    <name type="scientific">Georgenia soli</name>
    <dbReference type="NCBI Taxonomy" id="638953"/>
    <lineage>
        <taxon>Bacteria</taxon>
        <taxon>Bacillati</taxon>
        <taxon>Actinomycetota</taxon>
        <taxon>Actinomycetes</taxon>
        <taxon>Micrococcales</taxon>
        <taxon>Bogoriellaceae</taxon>
        <taxon>Georgenia</taxon>
    </lineage>
</organism>
<dbReference type="GO" id="GO:0008726">
    <property type="term" value="F:alkanesulfonate monooxygenase activity"/>
    <property type="evidence" value="ECO:0007669"/>
    <property type="project" value="TreeGrafter"/>
</dbReference>
<evidence type="ECO:0000256" key="1">
    <source>
        <dbReference type="ARBA" id="ARBA00022630"/>
    </source>
</evidence>
<proteinExistence type="predicted"/>
<dbReference type="Pfam" id="PF00296">
    <property type="entry name" value="Bac_luciferase"/>
    <property type="match status" value="1"/>
</dbReference>
<dbReference type="InterPro" id="IPR011251">
    <property type="entry name" value="Luciferase-like_dom"/>
</dbReference>
<dbReference type="InterPro" id="IPR036661">
    <property type="entry name" value="Luciferase-like_sf"/>
</dbReference>
<dbReference type="SUPFAM" id="SSF51679">
    <property type="entry name" value="Bacterial luciferase-like"/>
    <property type="match status" value="1"/>
</dbReference>
<dbReference type="OrthoDB" id="7903015at2"/>
<dbReference type="Proteomes" id="UP000222106">
    <property type="component" value="Unassembled WGS sequence"/>
</dbReference>
<sequence>MEIGFALPVSGAWATPGNVSELARRAEALGYRSLWTFQRLLVPAGSRLPPVYTSVLDPVVTLAHAAAVTDRVRLGTAIVNMPFQPPVLLAKQLATLDVLSGGRLDVGLGLGWQPEEFTAAGTPYERRGARAEEYLACLRALWGPDPVTFSGRLYQVPSAVVLPKPVQQPAPPVLLGGAAPRALERVGRLADGWISASRADLTDLATSIGLVRDSARTHGRDPHALRFVCRGVVRGVPRDGPLTGSLEDVRSDLPALAAQGVTELFADLNFDPAIGSPRADPAAAVRRAHEVLEALAPER</sequence>
<name>A0A2A9EQK7_9MICO</name>
<dbReference type="NCBIfam" id="TIGR03619">
    <property type="entry name" value="F420_Rv2161c"/>
    <property type="match status" value="1"/>
</dbReference>
<feature type="domain" description="Luciferase-like" evidence="5">
    <location>
        <begin position="14"/>
        <end position="233"/>
    </location>
</feature>
<evidence type="ECO:0000259" key="5">
    <source>
        <dbReference type="Pfam" id="PF00296"/>
    </source>
</evidence>
<keyword evidence="2" id="KW-0288">FMN</keyword>
<keyword evidence="3" id="KW-0560">Oxidoreductase</keyword>
<protein>
    <submittedName>
        <fullName evidence="6">Putative F420-dependent oxidoreductase</fullName>
    </submittedName>
</protein>
<reference evidence="6 7" key="1">
    <citation type="submission" date="2017-10" db="EMBL/GenBank/DDBJ databases">
        <title>Sequencing the genomes of 1000 actinobacteria strains.</title>
        <authorList>
            <person name="Klenk H.-P."/>
        </authorList>
    </citation>
    <scope>NUCLEOTIDE SEQUENCE [LARGE SCALE GENOMIC DNA]</scope>
    <source>
        <strain evidence="6 7">DSM 21838</strain>
    </source>
</reference>
<evidence type="ECO:0000256" key="3">
    <source>
        <dbReference type="ARBA" id="ARBA00023002"/>
    </source>
</evidence>
<dbReference type="PANTHER" id="PTHR42847">
    <property type="entry name" value="ALKANESULFONATE MONOOXYGENASE"/>
    <property type="match status" value="1"/>
</dbReference>
<evidence type="ECO:0000256" key="4">
    <source>
        <dbReference type="ARBA" id="ARBA00023033"/>
    </source>
</evidence>
<dbReference type="Gene3D" id="3.20.20.30">
    <property type="entry name" value="Luciferase-like domain"/>
    <property type="match status" value="1"/>
</dbReference>